<dbReference type="Proteomes" id="UP001217089">
    <property type="component" value="Unassembled WGS sequence"/>
</dbReference>
<dbReference type="SUPFAM" id="SSF56496">
    <property type="entry name" value="Fibrinogen C-terminal domain-like"/>
    <property type="match status" value="1"/>
</dbReference>
<dbReference type="EMBL" id="JARBDR010000496">
    <property type="protein sequence ID" value="KAJ8311510.1"/>
    <property type="molecule type" value="Genomic_DNA"/>
</dbReference>
<dbReference type="SMART" id="SM00186">
    <property type="entry name" value="FBG"/>
    <property type="match status" value="1"/>
</dbReference>
<evidence type="ECO:0000313" key="5">
    <source>
        <dbReference type="Proteomes" id="UP001217089"/>
    </source>
</evidence>
<dbReference type="InterPro" id="IPR014716">
    <property type="entry name" value="Fibrinogen_a/b/g_C_1"/>
</dbReference>
<dbReference type="PROSITE" id="PS51406">
    <property type="entry name" value="FIBRINOGEN_C_2"/>
    <property type="match status" value="1"/>
</dbReference>
<dbReference type="InterPro" id="IPR050373">
    <property type="entry name" value="Fibrinogen_C-term_domain"/>
</dbReference>
<evidence type="ECO:0000313" key="4">
    <source>
        <dbReference type="EMBL" id="KAJ8311510.1"/>
    </source>
</evidence>
<dbReference type="InterPro" id="IPR002181">
    <property type="entry name" value="Fibrinogen_a/b/g_C_dom"/>
</dbReference>
<comment type="caution">
    <text evidence="4">The sequence shown here is derived from an EMBL/GenBank/DDBJ whole genome shotgun (WGS) entry which is preliminary data.</text>
</comment>
<evidence type="ECO:0000256" key="1">
    <source>
        <dbReference type="ARBA" id="ARBA00023157"/>
    </source>
</evidence>
<proteinExistence type="predicted"/>
<dbReference type="PANTHER" id="PTHR19143:SF458">
    <property type="entry name" value="FIBRINOGEN C-TERMINAL DOMAIN-CONTAINING PROTEIN-RELATED"/>
    <property type="match status" value="1"/>
</dbReference>
<dbReference type="InterPro" id="IPR020837">
    <property type="entry name" value="Fibrinogen_CS"/>
</dbReference>
<dbReference type="PANTHER" id="PTHR19143">
    <property type="entry name" value="FIBRINOGEN/TENASCIN/ANGIOPOEITIN"/>
    <property type="match status" value="1"/>
</dbReference>
<name>A0ABQ9F280_TEGGR</name>
<dbReference type="InterPro" id="IPR036056">
    <property type="entry name" value="Fibrinogen-like_C"/>
</dbReference>
<feature type="chain" id="PRO_5045552662" description="Fibrinogen C-terminal domain-containing protein" evidence="2">
    <location>
        <begin position="24"/>
        <end position="272"/>
    </location>
</feature>
<accession>A0ABQ9F280</accession>
<keyword evidence="1" id="KW-1015">Disulfide bond</keyword>
<gene>
    <name evidence="4" type="ORF">KUTeg_010865</name>
</gene>
<dbReference type="Gene3D" id="3.90.215.10">
    <property type="entry name" value="Gamma Fibrinogen, chain A, domain 1"/>
    <property type="match status" value="1"/>
</dbReference>
<dbReference type="PROSITE" id="PS00514">
    <property type="entry name" value="FIBRINOGEN_C_1"/>
    <property type="match status" value="1"/>
</dbReference>
<feature type="domain" description="Fibrinogen C-terminal" evidence="3">
    <location>
        <begin position="57"/>
        <end position="272"/>
    </location>
</feature>
<evidence type="ECO:0000259" key="3">
    <source>
        <dbReference type="PROSITE" id="PS51406"/>
    </source>
</evidence>
<keyword evidence="2" id="KW-0732">Signal</keyword>
<keyword evidence="5" id="KW-1185">Reference proteome</keyword>
<reference evidence="4 5" key="1">
    <citation type="submission" date="2022-12" db="EMBL/GenBank/DDBJ databases">
        <title>Chromosome-level genome of Tegillarca granosa.</title>
        <authorList>
            <person name="Kim J."/>
        </authorList>
    </citation>
    <scope>NUCLEOTIDE SEQUENCE [LARGE SCALE GENOMIC DNA]</scope>
    <source>
        <strain evidence="4">Teg-2019</strain>
        <tissue evidence="4">Adductor muscle</tissue>
    </source>
</reference>
<organism evidence="4 5">
    <name type="scientific">Tegillarca granosa</name>
    <name type="common">Malaysian cockle</name>
    <name type="synonym">Anadara granosa</name>
    <dbReference type="NCBI Taxonomy" id="220873"/>
    <lineage>
        <taxon>Eukaryota</taxon>
        <taxon>Metazoa</taxon>
        <taxon>Spiralia</taxon>
        <taxon>Lophotrochozoa</taxon>
        <taxon>Mollusca</taxon>
        <taxon>Bivalvia</taxon>
        <taxon>Autobranchia</taxon>
        <taxon>Pteriomorphia</taxon>
        <taxon>Arcoida</taxon>
        <taxon>Arcoidea</taxon>
        <taxon>Arcidae</taxon>
        <taxon>Tegillarca</taxon>
    </lineage>
</organism>
<feature type="signal peptide" evidence="2">
    <location>
        <begin position="1"/>
        <end position="23"/>
    </location>
</feature>
<evidence type="ECO:0000256" key="2">
    <source>
        <dbReference type="SAM" id="SignalP"/>
    </source>
</evidence>
<sequence length="272" mass="31301">MKIKMLSFLWIVSLCCLLRSSESRICGSQMVNCVCSNVAFKKIKVQIALKHLLEKGTCSAGTPKDCEELYNNGLRENKVYTIYPDGKTGFDVYCDMKTDGGGWTVFQRRFNGNTDFYRTWNEYKHGFGKRSQEFWLGNDKIHLLTKLNSYQLRIDMEDFKGVRKYAKYSTFFVGSEANGYILNIGGYSGTAGDGLKYHNGSKFSTKDRDYDGGRGNCAHTYSGAWWYKHCHQSNLNGKYMKGSNSASSMNWHFFYNNYLSLRISEMKIKKIR</sequence>
<dbReference type="Pfam" id="PF00147">
    <property type="entry name" value="Fibrinogen_C"/>
    <property type="match status" value="1"/>
</dbReference>
<protein>
    <recommendedName>
        <fullName evidence="3">Fibrinogen C-terminal domain-containing protein</fullName>
    </recommendedName>
</protein>
<dbReference type="NCBIfam" id="NF040941">
    <property type="entry name" value="GGGWT_bact"/>
    <property type="match status" value="1"/>
</dbReference>
<dbReference type="CDD" id="cd00087">
    <property type="entry name" value="FReD"/>
    <property type="match status" value="1"/>
</dbReference>